<dbReference type="SUPFAM" id="SSF49464">
    <property type="entry name" value="Carboxypeptidase regulatory domain-like"/>
    <property type="match status" value="1"/>
</dbReference>
<organism evidence="8">
    <name type="scientific">Roseihalotalea indica</name>
    <dbReference type="NCBI Taxonomy" id="2867963"/>
    <lineage>
        <taxon>Bacteria</taxon>
        <taxon>Pseudomonadati</taxon>
        <taxon>Bacteroidota</taxon>
        <taxon>Cytophagia</taxon>
        <taxon>Cytophagales</taxon>
        <taxon>Catalimonadaceae</taxon>
        <taxon>Roseihalotalea</taxon>
    </lineage>
</organism>
<feature type="domain" description="TonB-dependent receptor plug" evidence="7">
    <location>
        <begin position="131"/>
        <end position="230"/>
    </location>
</feature>
<dbReference type="AlphaFoldDB" id="A0AA49GLL3"/>
<keyword evidence="4" id="KW-0798">TonB box</keyword>
<sequence>MKKILFCLLVALIVLNAQAQENKGLVRGKISDATNGEPLAGATVFIPGENYGTSTNLLGEFSMAVASGEYPINIRYLGYNDTTLNVTVSAGRTERLSIALPSQATELSGVTVTGFLQGQAQALNQQKSADNIKNIVAADQIGRFPDPNAAEALQRIPGVNIERDQGEGRYVFVRGLAPQFTNISVNGEQIPSPEADVRFVALDAIPADQLASMEVTKALTPDMDGDAIGGSVNLITRTAESATPAFSGSALMGYNNLMQKPNVQGSLQYGQRFGNNEQLGVLLNSSYYHNDLGSDNWERAPFDNELELRDYELTRTRLGLSATLDYRIGENTEVYLRGLHTRFTDREWRRRYVFIPEDEEIEKLTKDRFEAQSVQTVNLGARHIFPKIQVDYEVQYSYGEQDTPFDNEVTFIAGLPSTLGFSNPEYPQLAAPGYLGNSQYEFDAFEEGGTLAKDQNLTAKFNIGIPYQTGAAKGQIKVGAKMRRKEKSFSITQNQWEARGDVPILDTFTGGLLDDHFLDGRYQLSDPLSLDRFIPYFNASITDFELSIEDKYIDEALESYDAQENVYAAYLMARHQINQLTLLGGVRYERTQTTYQSTDVLIAPNGDLEELRPVDGESNYDFVLPQFHLKYALDRYTNLRAAVTWSYARPNFSEIIPSQEANLEDEEATVGNFDLKPVSAVNLDLLGEHYFGSVGVLSGGLFYKRLTDFIYPRTLFNSQYPLTGTPVATGLEVTQAQNGEAADLIGVEVAFQRSLDFLPGALSGLNLYLNYTYTHSRANIQSREASEENPDAVEVIRLPGQAEHLGNFSLAYEYQRFTARVAFNFNGEYLSEVGGTPEEDVYVNNRLQLDASASYTLSPKFRVFTEFMNLTNQPFEAYQGNKDVIIQREFYSWWSRIGLKFDI</sequence>
<feature type="signal peptide" evidence="5">
    <location>
        <begin position="1"/>
        <end position="19"/>
    </location>
</feature>
<reference evidence="8" key="1">
    <citation type="journal article" date="2023" name="Comput. Struct. Biotechnol. J.">
        <title>Discovery of a novel marine Bacteroidetes with a rich repertoire of carbohydrate-active enzymes.</title>
        <authorList>
            <person name="Chen B."/>
            <person name="Liu G."/>
            <person name="Chen Q."/>
            <person name="Wang H."/>
            <person name="Liu L."/>
            <person name="Tang K."/>
        </authorList>
    </citation>
    <scope>NUCLEOTIDE SEQUENCE</scope>
    <source>
        <strain evidence="8">TK19036</strain>
    </source>
</reference>
<dbReference type="NCBIfam" id="TIGR01782">
    <property type="entry name" value="TonB-Xanth-Caul"/>
    <property type="match status" value="1"/>
</dbReference>
<feature type="domain" description="TonB-dependent receptor-like beta-barrel" evidence="6">
    <location>
        <begin position="395"/>
        <end position="870"/>
    </location>
</feature>
<gene>
    <name evidence="8" type="ORF">K4G66_25055</name>
</gene>
<dbReference type="PANTHER" id="PTHR40980:SF4">
    <property type="entry name" value="TONB-DEPENDENT RECEPTOR-LIKE BETA-BARREL DOMAIN-CONTAINING PROTEIN"/>
    <property type="match status" value="1"/>
</dbReference>
<dbReference type="EMBL" id="CP120682">
    <property type="protein sequence ID" value="WKN35643.1"/>
    <property type="molecule type" value="Genomic_DNA"/>
</dbReference>
<dbReference type="InterPro" id="IPR012910">
    <property type="entry name" value="Plug_dom"/>
</dbReference>
<accession>A0AA49GLL3</accession>
<evidence type="ECO:0000259" key="7">
    <source>
        <dbReference type="Pfam" id="PF07715"/>
    </source>
</evidence>
<proteinExistence type="inferred from homology"/>
<dbReference type="PANTHER" id="PTHR40980">
    <property type="entry name" value="PLUG DOMAIN-CONTAINING PROTEIN"/>
    <property type="match status" value="1"/>
</dbReference>
<keyword evidence="2 4" id="KW-0472">Membrane</keyword>
<keyword evidence="5" id="KW-0732">Signal</keyword>
<dbReference type="Gene3D" id="2.60.40.1120">
    <property type="entry name" value="Carboxypeptidase-like, regulatory domain"/>
    <property type="match status" value="1"/>
</dbReference>
<comment type="similarity">
    <text evidence="4">Belongs to the TonB-dependent receptor family.</text>
</comment>
<evidence type="ECO:0000256" key="2">
    <source>
        <dbReference type="ARBA" id="ARBA00023136"/>
    </source>
</evidence>
<dbReference type="InterPro" id="IPR008969">
    <property type="entry name" value="CarboxyPept-like_regulatory"/>
</dbReference>
<dbReference type="Gene3D" id="2.40.170.20">
    <property type="entry name" value="TonB-dependent receptor, beta-barrel domain"/>
    <property type="match status" value="1"/>
</dbReference>
<evidence type="ECO:0000256" key="1">
    <source>
        <dbReference type="ARBA" id="ARBA00004442"/>
    </source>
</evidence>
<dbReference type="SUPFAM" id="SSF56935">
    <property type="entry name" value="Porins"/>
    <property type="match status" value="1"/>
</dbReference>
<comment type="subcellular location">
    <subcellularLocation>
        <location evidence="1 4">Cell outer membrane</location>
    </subcellularLocation>
</comment>
<dbReference type="CDD" id="cd01347">
    <property type="entry name" value="ligand_gated_channel"/>
    <property type="match status" value="1"/>
</dbReference>
<evidence type="ECO:0000259" key="6">
    <source>
        <dbReference type="Pfam" id="PF00593"/>
    </source>
</evidence>
<evidence type="ECO:0000256" key="5">
    <source>
        <dbReference type="SAM" id="SignalP"/>
    </source>
</evidence>
<name>A0AA49GLL3_9BACT</name>
<dbReference type="Gene3D" id="2.170.130.10">
    <property type="entry name" value="TonB-dependent receptor, plug domain"/>
    <property type="match status" value="1"/>
</dbReference>
<evidence type="ECO:0000256" key="4">
    <source>
        <dbReference type="RuleBase" id="RU003357"/>
    </source>
</evidence>
<dbReference type="Pfam" id="PF07715">
    <property type="entry name" value="Plug"/>
    <property type="match status" value="1"/>
</dbReference>
<protein>
    <submittedName>
        <fullName evidence="8">TonB-dependent receptor</fullName>
    </submittedName>
</protein>
<keyword evidence="8" id="KW-0675">Receptor</keyword>
<evidence type="ECO:0000256" key="3">
    <source>
        <dbReference type="ARBA" id="ARBA00023237"/>
    </source>
</evidence>
<dbReference type="InterPro" id="IPR037066">
    <property type="entry name" value="Plug_dom_sf"/>
</dbReference>
<feature type="chain" id="PRO_5041223134" evidence="5">
    <location>
        <begin position="20"/>
        <end position="903"/>
    </location>
</feature>
<dbReference type="InterPro" id="IPR036942">
    <property type="entry name" value="Beta-barrel_TonB_sf"/>
</dbReference>
<dbReference type="GO" id="GO:0009279">
    <property type="term" value="C:cell outer membrane"/>
    <property type="evidence" value="ECO:0007669"/>
    <property type="project" value="UniProtKB-SubCell"/>
</dbReference>
<evidence type="ECO:0000313" key="8">
    <source>
        <dbReference type="EMBL" id="WKN35643.1"/>
    </source>
</evidence>
<dbReference type="InterPro" id="IPR010104">
    <property type="entry name" value="TonB_rcpt_bac"/>
</dbReference>
<dbReference type="Pfam" id="PF00593">
    <property type="entry name" value="TonB_dep_Rec_b-barrel"/>
    <property type="match status" value="1"/>
</dbReference>
<reference evidence="8" key="2">
    <citation type="journal article" date="2024" name="Antonie Van Leeuwenhoek">
        <title>Roseihalotalea indica gen. nov., sp. nov., a halophilic Bacteroidetes from mesopelagic Southwest Indian Ocean with higher carbohydrate metabolic potential.</title>
        <authorList>
            <person name="Chen B."/>
            <person name="Zhang M."/>
            <person name="Lin D."/>
            <person name="Ye J."/>
            <person name="Tang K."/>
        </authorList>
    </citation>
    <scope>NUCLEOTIDE SEQUENCE</scope>
    <source>
        <strain evidence="8">TK19036</strain>
    </source>
</reference>
<keyword evidence="3" id="KW-0998">Cell outer membrane</keyword>
<dbReference type="Pfam" id="PF13715">
    <property type="entry name" value="CarbopepD_reg_2"/>
    <property type="match status" value="1"/>
</dbReference>
<dbReference type="InterPro" id="IPR000531">
    <property type="entry name" value="Beta-barrel_TonB"/>
</dbReference>